<feature type="signal peptide" evidence="2">
    <location>
        <begin position="1"/>
        <end position="23"/>
    </location>
</feature>
<gene>
    <name evidence="3" type="ORF">HD601_004539</name>
</gene>
<accession>A0A7W9GTX5</accession>
<dbReference type="EMBL" id="JACHMM010000001">
    <property type="protein sequence ID" value="MBB5789964.1"/>
    <property type="molecule type" value="Genomic_DNA"/>
</dbReference>
<comment type="caution">
    <text evidence="3">The sequence shown here is derived from an EMBL/GenBank/DDBJ whole genome shotgun (WGS) entry which is preliminary data.</text>
</comment>
<dbReference type="PROSITE" id="PS51257">
    <property type="entry name" value="PROKAR_LIPOPROTEIN"/>
    <property type="match status" value="1"/>
</dbReference>
<reference evidence="3 4" key="1">
    <citation type="submission" date="2020-08" db="EMBL/GenBank/DDBJ databases">
        <title>Sequencing the genomes of 1000 actinobacteria strains.</title>
        <authorList>
            <person name="Klenk H.-P."/>
        </authorList>
    </citation>
    <scope>NUCLEOTIDE SEQUENCE [LARGE SCALE GENOMIC DNA]</scope>
    <source>
        <strain evidence="3 4">DSM 102122</strain>
    </source>
</reference>
<evidence type="ECO:0000313" key="4">
    <source>
        <dbReference type="Proteomes" id="UP000542813"/>
    </source>
</evidence>
<dbReference type="RefSeq" id="WP_184825684.1">
    <property type="nucleotide sequence ID" value="NZ_JACHMM010000001.1"/>
</dbReference>
<proteinExistence type="predicted"/>
<keyword evidence="4" id="KW-1185">Reference proteome</keyword>
<feature type="region of interest" description="Disordered" evidence="1">
    <location>
        <begin position="21"/>
        <end position="69"/>
    </location>
</feature>
<evidence type="ECO:0000256" key="1">
    <source>
        <dbReference type="SAM" id="MobiDB-lite"/>
    </source>
</evidence>
<dbReference type="Proteomes" id="UP000542813">
    <property type="component" value="Unassembled WGS sequence"/>
</dbReference>
<evidence type="ECO:0000313" key="3">
    <source>
        <dbReference type="EMBL" id="MBB5789964.1"/>
    </source>
</evidence>
<dbReference type="AlphaFoldDB" id="A0A7W9GTX5"/>
<feature type="compositionally biased region" description="Low complexity" evidence="1">
    <location>
        <begin position="58"/>
        <end position="69"/>
    </location>
</feature>
<feature type="chain" id="PRO_5039181763" evidence="2">
    <location>
        <begin position="24"/>
        <end position="197"/>
    </location>
</feature>
<organism evidence="3 4">
    <name type="scientific">Jiangella mangrovi</name>
    <dbReference type="NCBI Taxonomy" id="1524084"/>
    <lineage>
        <taxon>Bacteria</taxon>
        <taxon>Bacillati</taxon>
        <taxon>Actinomycetota</taxon>
        <taxon>Actinomycetes</taxon>
        <taxon>Jiangellales</taxon>
        <taxon>Jiangellaceae</taxon>
        <taxon>Jiangella</taxon>
    </lineage>
</organism>
<name>A0A7W9GTX5_9ACTN</name>
<dbReference type="InterPro" id="IPR024520">
    <property type="entry name" value="DUF3558"/>
</dbReference>
<feature type="compositionally biased region" description="Pro residues" evidence="1">
    <location>
        <begin position="40"/>
        <end position="57"/>
    </location>
</feature>
<keyword evidence="2" id="KW-0732">Signal</keyword>
<keyword evidence="3" id="KW-0449">Lipoprotein</keyword>
<evidence type="ECO:0000256" key="2">
    <source>
        <dbReference type="SAM" id="SignalP"/>
    </source>
</evidence>
<dbReference type="Pfam" id="PF12079">
    <property type="entry name" value="DUF3558"/>
    <property type="match status" value="1"/>
</dbReference>
<sequence>MRRTGSRTAVVLVAALVLLSGCGGDGGPQDEPAADVSTAPTPPEAPETTEPPEPPETATPEPGFEGDPALAALDPCALVDAAGLASLGLTGGEPETLGQARVCRYRFEGPTLTESFTVSVEFFGTYGLDDIVAESVDAPAPMGAHESRRFIDITGGCGIGIGVSATSRVDATAVGGDQDLACEHATALAALVEPALP</sequence>
<protein>
    <submittedName>
        <fullName evidence="3">Putative small lipoprotein YifL</fullName>
    </submittedName>
</protein>